<dbReference type="Gene3D" id="1.20.1250.20">
    <property type="entry name" value="MFS general substrate transporter like domains"/>
    <property type="match status" value="1"/>
</dbReference>
<evidence type="ECO:0000256" key="7">
    <source>
        <dbReference type="ARBA" id="ARBA00023180"/>
    </source>
</evidence>
<keyword evidence="5 9" id="KW-1133">Transmembrane helix</keyword>
<comment type="caution">
    <text evidence="10">The sequence shown here is derived from an EMBL/GenBank/DDBJ whole genome shotgun (WGS) entry which is preliminary data.</text>
</comment>
<evidence type="ECO:0000256" key="5">
    <source>
        <dbReference type="ARBA" id="ARBA00022989"/>
    </source>
</evidence>
<name>A0A9W7TA09_TRIRA</name>
<keyword evidence="7" id="KW-0325">Glycoprotein</keyword>
<evidence type="ECO:0000313" key="10">
    <source>
        <dbReference type="EMBL" id="KAI7793199.1"/>
    </source>
</evidence>
<evidence type="ECO:0000256" key="6">
    <source>
        <dbReference type="ARBA" id="ARBA00023136"/>
    </source>
</evidence>
<evidence type="ECO:0000256" key="2">
    <source>
        <dbReference type="ARBA" id="ARBA00022448"/>
    </source>
</evidence>
<reference evidence="10" key="1">
    <citation type="submission" date="2021-02" db="EMBL/GenBank/DDBJ databases">
        <title>Comparative genomics reveals that relaxation of natural selection precedes convergent phenotypic evolution of cavefish.</title>
        <authorList>
            <person name="Peng Z."/>
        </authorList>
    </citation>
    <scope>NUCLEOTIDE SEQUENCE</scope>
    <source>
        <tissue evidence="10">Muscle</tissue>
    </source>
</reference>
<proteinExistence type="predicted"/>
<keyword evidence="4" id="KW-0769">Symport</keyword>
<feature type="transmembrane region" description="Helical" evidence="9">
    <location>
        <begin position="36"/>
        <end position="53"/>
    </location>
</feature>
<comment type="subcellular location">
    <subcellularLocation>
        <location evidence="1">Lysosome membrane</location>
        <topology evidence="1">Multi-pass membrane protein</topology>
    </subcellularLocation>
</comment>
<keyword evidence="3 9" id="KW-0812">Transmembrane</keyword>
<gene>
    <name evidence="10" type="ORF">IRJ41_007940</name>
</gene>
<dbReference type="GO" id="GO:0034486">
    <property type="term" value="P:vacuolar transmembrane transport"/>
    <property type="evidence" value="ECO:0007669"/>
    <property type="project" value="TreeGrafter"/>
</dbReference>
<protein>
    <submittedName>
        <fullName evidence="10">Solute carrier family 46 member 3</fullName>
    </submittedName>
</protein>
<feature type="transmembrane region" description="Helical" evidence="9">
    <location>
        <begin position="220"/>
        <end position="241"/>
    </location>
</feature>
<evidence type="ECO:0000256" key="3">
    <source>
        <dbReference type="ARBA" id="ARBA00022692"/>
    </source>
</evidence>
<feature type="transmembrane region" description="Helical" evidence="9">
    <location>
        <begin position="283"/>
        <end position="309"/>
    </location>
</feature>
<keyword evidence="8" id="KW-0458">Lysosome</keyword>
<dbReference type="PANTHER" id="PTHR23507:SF9">
    <property type="entry name" value="LYSOSOMAL PROTON-COUPLED STEROID CONJUGATE AND BILE ACID SYMPORTER SLC46A3"/>
    <property type="match status" value="1"/>
</dbReference>
<evidence type="ECO:0000313" key="11">
    <source>
        <dbReference type="Proteomes" id="UP001059041"/>
    </source>
</evidence>
<evidence type="ECO:0000256" key="8">
    <source>
        <dbReference type="ARBA" id="ARBA00023228"/>
    </source>
</evidence>
<keyword evidence="2" id="KW-0813">Transport</keyword>
<dbReference type="SUPFAM" id="SSF103473">
    <property type="entry name" value="MFS general substrate transporter"/>
    <property type="match status" value="1"/>
</dbReference>
<dbReference type="GO" id="GO:0015293">
    <property type="term" value="F:symporter activity"/>
    <property type="evidence" value="ECO:0007669"/>
    <property type="project" value="UniProtKB-KW"/>
</dbReference>
<organism evidence="10 11">
    <name type="scientific">Triplophysa rosa</name>
    <name type="common">Cave loach</name>
    <dbReference type="NCBI Taxonomy" id="992332"/>
    <lineage>
        <taxon>Eukaryota</taxon>
        <taxon>Metazoa</taxon>
        <taxon>Chordata</taxon>
        <taxon>Craniata</taxon>
        <taxon>Vertebrata</taxon>
        <taxon>Euteleostomi</taxon>
        <taxon>Actinopterygii</taxon>
        <taxon>Neopterygii</taxon>
        <taxon>Teleostei</taxon>
        <taxon>Ostariophysi</taxon>
        <taxon>Cypriniformes</taxon>
        <taxon>Nemacheilidae</taxon>
        <taxon>Triplophysa</taxon>
    </lineage>
</organism>
<feature type="transmembrane region" description="Helical" evidence="9">
    <location>
        <begin position="195"/>
        <end position="214"/>
    </location>
</feature>
<dbReference type="PANTHER" id="PTHR23507">
    <property type="entry name" value="ZGC:174356"/>
    <property type="match status" value="1"/>
</dbReference>
<sequence length="336" mass="36382">MGGPTSLIGGCFAYVADLCGKDPEGQKTVRMARLDMILGVLSGLASLCTGFYIKVAGFTWPFLTAMLLHLLNLCYVLGILKESLVLPSSPLSTSITSEVPRMRRSEELTARLQGVYLLFAASTRRRNIVLLLLLAAFASYKFSLQGGMFIFILYELNTPLCWSELLVGYGSALSTAIFLVSFAGVALLSRCLHDAYIILLGLMSVAAGLIMTAFAKSTLLMFLVRLPLLLSIMPTPVLRSMMSKLVAGSEQGAMFACVAFVEILSVGVSFTMFSSIYAATLSWFSGFTFLLAAGLTVIPAALMCVILCLRLDAYEESSILIEESADNRTEIFELPP</sequence>
<dbReference type="InterPro" id="IPR036259">
    <property type="entry name" value="MFS_trans_sf"/>
</dbReference>
<evidence type="ECO:0000256" key="9">
    <source>
        <dbReference type="SAM" id="Phobius"/>
    </source>
</evidence>
<dbReference type="EMBL" id="JAFHDT010000022">
    <property type="protein sequence ID" value="KAI7793199.1"/>
    <property type="molecule type" value="Genomic_DNA"/>
</dbReference>
<feature type="transmembrane region" description="Helical" evidence="9">
    <location>
        <begin position="128"/>
        <end position="154"/>
    </location>
</feature>
<feature type="transmembrane region" description="Helical" evidence="9">
    <location>
        <begin position="166"/>
        <end position="188"/>
    </location>
</feature>
<dbReference type="GO" id="GO:0005765">
    <property type="term" value="C:lysosomal membrane"/>
    <property type="evidence" value="ECO:0007669"/>
    <property type="project" value="UniProtKB-SubCell"/>
</dbReference>
<accession>A0A9W7TA09</accession>
<keyword evidence="11" id="KW-1185">Reference proteome</keyword>
<feature type="transmembrane region" description="Helical" evidence="9">
    <location>
        <begin position="253"/>
        <end position="277"/>
    </location>
</feature>
<evidence type="ECO:0000256" key="1">
    <source>
        <dbReference type="ARBA" id="ARBA00004155"/>
    </source>
</evidence>
<feature type="transmembrane region" description="Helical" evidence="9">
    <location>
        <begin position="59"/>
        <end position="80"/>
    </location>
</feature>
<keyword evidence="6 9" id="KW-0472">Membrane</keyword>
<dbReference type="AlphaFoldDB" id="A0A9W7TA09"/>
<dbReference type="Proteomes" id="UP001059041">
    <property type="component" value="Linkage Group LG22"/>
</dbReference>
<evidence type="ECO:0000256" key="4">
    <source>
        <dbReference type="ARBA" id="ARBA00022847"/>
    </source>
</evidence>